<dbReference type="AlphaFoldDB" id="A0A841PPC3"/>
<dbReference type="PROSITE" id="PS51318">
    <property type="entry name" value="TAT"/>
    <property type="match status" value="1"/>
</dbReference>
<gene>
    <name evidence="1" type="ORF">HNQ71_004682</name>
</gene>
<accession>A0A841PPC3</accession>
<name>A0A841PPC3_9HYPH</name>
<evidence type="ECO:0000313" key="1">
    <source>
        <dbReference type="EMBL" id="MBB6411992.1"/>
    </source>
</evidence>
<organism evidence="1 2">
    <name type="scientific">Mesorhizobium sangaii</name>
    <dbReference type="NCBI Taxonomy" id="505389"/>
    <lineage>
        <taxon>Bacteria</taxon>
        <taxon>Pseudomonadati</taxon>
        <taxon>Pseudomonadota</taxon>
        <taxon>Alphaproteobacteria</taxon>
        <taxon>Hyphomicrobiales</taxon>
        <taxon>Phyllobacteriaceae</taxon>
        <taxon>Mesorhizobium</taxon>
    </lineage>
</organism>
<feature type="non-terminal residue" evidence="1">
    <location>
        <position position="30"/>
    </location>
</feature>
<dbReference type="EMBL" id="JACHEF010000005">
    <property type="protein sequence ID" value="MBB6411992.1"/>
    <property type="molecule type" value="Genomic_DNA"/>
</dbReference>
<dbReference type="Proteomes" id="UP000556329">
    <property type="component" value="Unassembled WGS sequence"/>
</dbReference>
<proteinExistence type="predicted"/>
<comment type="caution">
    <text evidence="1">The sequence shown here is derived from an EMBL/GenBank/DDBJ whole genome shotgun (WGS) entry which is preliminary data.</text>
</comment>
<keyword evidence="2" id="KW-1185">Reference proteome</keyword>
<evidence type="ECO:0000313" key="2">
    <source>
        <dbReference type="Proteomes" id="UP000556329"/>
    </source>
</evidence>
<sequence>MSMTMRRTLLRSTIVAAATTLAAAINTLPA</sequence>
<dbReference type="InterPro" id="IPR006311">
    <property type="entry name" value="TAT_signal"/>
</dbReference>
<protein>
    <submittedName>
        <fullName evidence="1">Putative small secreted protein</fullName>
    </submittedName>
</protein>
<reference evidence="1 2" key="1">
    <citation type="submission" date="2020-08" db="EMBL/GenBank/DDBJ databases">
        <title>Genomic Encyclopedia of Type Strains, Phase IV (KMG-IV): sequencing the most valuable type-strain genomes for metagenomic binning, comparative biology and taxonomic classification.</title>
        <authorList>
            <person name="Goeker M."/>
        </authorList>
    </citation>
    <scope>NUCLEOTIDE SEQUENCE [LARGE SCALE GENOMIC DNA]</scope>
    <source>
        <strain evidence="1 2">DSM 100039</strain>
    </source>
</reference>